<evidence type="ECO:0000256" key="1">
    <source>
        <dbReference type="ARBA" id="ARBA00004123"/>
    </source>
</evidence>
<proteinExistence type="inferred from homology"/>
<evidence type="ECO:0000256" key="3">
    <source>
        <dbReference type="ARBA" id="ARBA00022737"/>
    </source>
</evidence>
<gene>
    <name evidence="7" type="ORF">DB88DRAFT_495718</name>
</gene>
<sequence>MRLTPEFVSKAPSHLNALKERELDLRGLQIPVIENLASHQGSYDTLNLTDNSLTTLGNIPLSTRLSAIHTANNQITSIAPSLPPNIPNIVTLVLTNNAIASLAALVPLESLIHLKHLSLRGNPVTQHEHYREFTVWKVAKGGLRTLDFERIKDATREAAIEKFTDPSTSQPNALAVRLSTSTTTVVPGATAIQAKSAVGKGGKGRLMTPEEKKRVVEALTRAKTADEVRRLERMLAEGLIPDGEAVTDGADE</sequence>
<keyword evidence="2" id="KW-0433">Leucine-rich repeat</keyword>
<organism evidence="7 8">
    <name type="scientific">Papiliotrema laurentii</name>
    <name type="common">Cryptococcus laurentii</name>
    <dbReference type="NCBI Taxonomy" id="5418"/>
    <lineage>
        <taxon>Eukaryota</taxon>
        <taxon>Fungi</taxon>
        <taxon>Dikarya</taxon>
        <taxon>Basidiomycota</taxon>
        <taxon>Agaricomycotina</taxon>
        <taxon>Tremellomycetes</taxon>
        <taxon>Tremellales</taxon>
        <taxon>Rhynchogastremaceae</taxon>
        <taxon>Papiliotrema</taxon>
    </lineage>
</organism>
<protein>
    <recommendedName>
        <fullName evidence="6">U2 small nuclear ribonucleoprotein A'</fullName>
    </recommendedName>
</protein>
<comment type="caution">
    <text evidence="7">The sequence shown here is derived from an EMBL/GenBank/DDBJ whole genome shotgun (WGS) entry which is preliminary data.</text>
</comment>
<evidence type="ECO:0000256" key="6">
    <source>
        <dbReference type="ARBA" id="ARBA00024238"/>
    </source>
</evidence>
<reference evidence="7" key="1">
    <citation type="submission" date="2023-02" db="EMBL/GenBank/DDBJ databases">
        <title>Identification and recombinant expression of a fungal hydrolase from Papiliotrema laurentii that hydrolyzes apple cutin and clears colloidal polyester polyurethane.</title>
        <authorList>
            <consortium name="DOE Joint Genome Institute"/>
            <person name="Roman V.A."/>
            <person name="Bojanowski C."/>
            <person name="Crable B.R."/>
            <person name="Wagner D.N."/>
            <person name="Hung C.S."/>
            <person name="Nadeau L.J."/>
            <person name="Schratz L."/>
            <person name="Haridas S."/>
            <person name="Pangilinan J."/>
            <person name="Lipzen A."/>
            <person name="Na H."/>
            <person name="Yan M."/>
            <person name="Ng V."/>
            <person name="Grigoriev I.V."/>
            <person name="Spatafora J.W."/>
            <person name="Barlow D."/>
            <person name="Biffinger J."/>
            <person name="Kelley-Loughnane N."/>
            <person name="Varaljay V.A."/>
            <person name="Crookes-Goodson W.J."/>
        </authorList>
    </citation>
    <scope>NUCLEOTIDE SEQUENCE</scope>
    <source>
        <strain evidence="7">5307AH</strain>
    </source>
</reference>
<dbReference type="Proteomes" id="UP001182556">
    <property type="component" value="Unassembled WGS sequence"/>
</dbReference>
<dbReference type="PANTHER" id="PTHR10552">
    <property type="entry name" value="U2 SMALL NUCLEAR RIBONUCLEOPROTEIN A"/>
    <property type="match status" value="1"/>
</dbReference>
<dbReference type="AlphaFoldDB" id="A0AAD9D0R3"/>
<accession>A0AAD9D0R3</accession>
<evidence type="ECO:0000256" key="2">
    <source>
        <dbReference type="ARBA" id="ARBA00022614"/>
    </source>
</evidence>
<comment type="similarity">
    <text evidence="5">Belongs to the U2 small nuclear ribonucleoprotein A family.</text>
</comment>
<dbReference type="GO" id="GO:0030620">
    <property type="term" value="F:U2 snRNA binding"/>
    <property type="evidence" value="ECO:0007669"/>
    <property type="project" value="InterPro"/>
</dbReference>
<dbReference type="SUPFAM" id="SSF52058">
    <property type="entry name" value="L domain-like"/>
    <property type="match status" value="1"/>
</dbReference>
<dbReference type="InterPro" id="IPR044640">
    <property type="entry name" value="RU2A"/>
</dbReference>
<dbReference type="Gene3D" id="3.80.10.10">
    <property type="entry name" value="Ribonuclease Inhibitor"/>
    <property type="match status" value="1"/>
</dbReference>
<keyword evidence="8" id="KW-1185">Reference proteome</keyword>
<dbReference type="GO" id="GO:0000398">
    <property type="term" value="P:mRNA splicing, via spliceosome"/>
    <property type="evidence" value="ECO:0007669"/>
    <property type="project" value="InterPro"/>
</dbReference>
<name>A0AAD9D0R3_PAPLA</name>
<evidence type="ECO:0000256" key="5">
    <source>
        <dbReference type="ARBA" id="ARBA00024196"/>
    </source>
</evidence>
<evidence type="ECO:0000313" key="7">
    <source>
        <dbReference type="EMBL" id="KAK1922611.1"/>
    </source>
</evidence>
<dbReference type="EMBL" id="JAODAN010000008">
    <property type="protein sequence ID" value="KAK1922611.1"/>
    <property type="molecule type" value="Genomic_DNA"/>
</dbReference>
<dbReference type="PANTHER" id="PTHR10552:SF6">
    <property type="entry name" value="U2 SMALL NUCLEAR RIBONUCLEOPROTEIN A"/>
    <property type="match status" value="1"/>
</dbReference>
<evidence type="ECO:0000313" key="8">
    <source>
        <dbReference type="Proteomes" id="UP001182556"/>
    </source>
</evidence>
<dbReference type="InterPro" id="IPR032675">
    <property type="entry name" value="LRR_dom_sf"/>
</dbReference>
<keyword evidence="4" id="KW-0539">Nucleus</keyword>
<evidence type="ECO:0000256" key="4">
    <source>
        <dbReference type="ARBA" id="ARBA00023242"/>
    </source>
</evidence>
<dbReference type="Pfam" id="PF14580">
    <property type="entry name" value="LRR_9"/>
    <property type="match status" value="1"/>
</dbReference>
<dbReference type="GO" id="GO:0005686">
    <property type="term" value="C:U2 snRNP"/>
    <property type="evidence" value="ECO:0007669"/>
    <property type="project" value="TreeGrafter"/>
</dbReference>
<keyword evidence="3" id="KW-0677">Repeat</keyword>
<comment type="subcellular location">
    <subcellularLocation>
        <location evidence="1">Nucleus</location>
    </subcellularLocation>
</comment>